<dbReference type="Proteomes" id="UP000676325">
    <property type="component" value="Unassembled WGS sequence"/>
</dbReference>
<name>A0A941E4I1_9ACTN</name>
<evidence type="ECO:0000256" key="1">
    <source>
        <dbReference type="ARBA" id="ARBA00022679"/>
    </source>
</evidence>
<dbReference type="EMBL" id="JAGSOH010000003">
    <property type="protein sequence ID" value="MBR7825006.1"/>
    <property type="molecule type" value="Genomic_DNA"/>
</dbReference>
<dbReference type="InterPro" id="IPR011611">
    <property type="entry name" value="PfkB_dom"/>
</dbReference>
<comment type="caution">
    <text evidence="4">The sequence shown here is derived from an EMBL/GenBank/DDBJ whole genome shotgun (WGS) entry which is preliminary data.</text>
</comment>
<dbReference type="InterPro" id="IPR029056">
    <property type="entry name" value="Ribokinase-like"/>
</dbReference>
<evidence type="ECO:0000313" key="5">
    <source>
        <dbReference type="Proteomes" id="UP000676325"/>
    </source>
</evidence>
<feature type="domain" description="Carbohydrate kinase PfkB" evidence="3">
    <location>
        <begin position="18"/>
        <end position="111"/>
    </location>
</feature>
<evidence type="ECO:0000313" key="4">
    <source>
        <dbReference type="EMBL" id="MBR7825006.1"/>
    </source>
</evidence>
<dbReference type="InterPro" id="IPR002139">
    <property type="entry name" value="Ribo/fructo_kinase"/>
</dbReference>
<dbReference type="Gene3D" id="3.40.1190.20">
    <property type="match status" value="1"/>
</dbReference>
<dbReference type="Pfam" id="PF00294">
    <property type="entry name" value="PfkB"/>
    <property type="match status" value="1"/>
</dbReference>
<dbReference type="GO" id="GO:0016301">
    <property type="term" value="F:kinase activity"/>
    <property type="evidence" value="ECO:0007669"/>
    <property type="project" value="UniProtKB-KW"/>
</dbReference>
<proteinExistence type="predicted"/>
<keyword evidence="2" id="KW-0418">Kinase</keyword>
<dbReference type="PRINTS" id="PR00990">
    <property type="entry name" value="RIBOKINASE"/>
</dbReference>
<organism evidence="4 5">
    <name type="scientific">Actinospica acidithermotolerans</name>
    <dbReference type="NCBI Taxonomy" id="2828514"/>
    <lineage>
        <taxon>Bacteria</taxon>
        <taxon>Bacillati</taxon>
        <taxon>Actinomycetota</taxon>
        <taxon>Actinomycetes</taxon>
        <taxon>Catenulisporales</taxon>
        <taxon>Actinospicaceae</taxon>
        <taxon>Actinospica</taxon>
    </lineage>
</organism>
<evidence type="ECO:0000256" key="2">
    <source>
        <dbReference type="ARBA" id="ARBA00022777"/>
    </source>
</evidence>
<keyword evidence="1" id="KW-0808">Transferase</keyword>
<dbReference type="AlphaFoldDB" id="A0A941E4I1"/>
<accession>A0A941E4I1</accession>
<keyword evidence="5" id="KW-1185">Reference proteome</keyword>
<dbReference type="PANTHER" id="PTHR10584:SF166">
    <property type="entry name" value="RIBOKINASE"/>
    <property type="match status" value="1"/>
</dbReference>
<protein>
    <recommendedName>
        <fullName evidence="3">Carbohydrate kinase PfkB domain-containing protein</fullName>
    </recommendedName>
</protein>
<sequence length="136" mass="13872">MPSTSGNSESTGESRPSSVVVCGPVGRDLVLLVAEVPDAGTSAAVRERREVLGGKGANQAVAFARLETDVALVGAVGDDDAGADVLARARADGIDVSCVARRAAASSSTAHPGTSTARSFWGWPTSCARMRMRPNC</sequence>
<reference evidence="4" key="1">
    <citation type="submission" date="2021-04" db="EMBL/GenBank/DDBJ databases">
        <title>Genome based classification of Actinospica acidithermotolerans sp. nov., an actinobacterium isolated from an Indonesian hot spring.</title>
        <authorList>
            <person name="Kusuma A.B."/>
            <person name="Putra K.E."/>
            <person name="Nafisah S."/>
            <person name="Loh J."/>
            <person name="Nouioui I."/>
            <person name="Goodfellow M."/>
        </authorList>
    </citation>
    <scope>NUCLEOTIDE SEQUENCE</scope>
    <source>
        <strain evidence="4">MGRD01-02</strain>
    </source>
</reference>
<gene>
    <name evidence="4" type="ORF">KDK95_01720</name>
</gene>
<dbReference type="PANTHER" id="PTHR10584">
    <property type="entry name" value="SUGAR KINASE"/>
    <property type="match status" value="1"/>
</dbReference>
<dbReference type="GO" id="GO:0005829">
    <property type="term" value="C:cytosol"/>
    <property type="evidence" value="ECO:0007669"/>
    <property type="project" value="TreeGrafter"/>
</dbReference>
<dbReference type="SUPFAM" id="SSF53613">
    <property type="entry name" value="Ribokinase-like"/>
    <property type="match status" value="1"/>
</dbReference>
<dbReference type="GO" id="GO:0006796">
    <property type="term" value="P:phosphate-containing compound metabolic process"/>
    <property type="evidence" value="ECO:0007669"/>
    <property type="project" value="UniProtKB-ARBA"/>
</dbReference>
<evidence type="ECO:0000259" key="3">
    <source>
        <dbReference type="Pfam" id="PF00294"/>
    </source>
</evidence>